<evidence type="ECO:0000256" key="1">
    <source>
        <dbReference type="SAM" id="MobiDB-lite"/>
    </source>
</evidence>
<organism evidence="2 3">
    <name type="scientific">Sclerotinia borealis (strain F-4128)</name>
    <dbReference type="NCBI Taxonomy" id="1432307"/>
    <lineage>
        <taxon>Eukaryota</taxon>
        <taxon>Fungi</taxon>
        <taxon>Dikarya</taxon>
        <taxon>Ascomycota</taxon>
        <taxon>Pezizomycotina</taxon>
        <taxon>Leotiomycetes</taxon>
        <taxon>Helotiales</taxon>
        <taxon>Sclerotiniaceae</taxon>
        <taxon>Sclerotinia</taxon>
    </lineage>
</organism>
<evidence type="ECO:0000313" key="2">
    <source>
        <dbReference type="EMBL" id="ESZ93114.1"/>
    </source>
</evidence>
<dbReference type="EMBL" id="AYSA01000339">
    <property type="protein sequence ID" value="ESZ93114.1"/>
    <property type="molecule type" value="Genomic_DNA"/>
</dbReference>
<keyword evidence="3" id="KW-1185">Reference proteome</keyword>
<dbReference type="OrthoDB" id="3557639at2759"/>
<dbReference type="AlphaFoldDB" id="W9CE82"/>
<sequence>MFRLTYQARATAYAAAQLILHNKSIPSTRSVHNVKLLGLHNQLHQPAPEMLRLHGLRLHGASVPNVGTRQVQQGVDVAFYKATMKTFKLKDLHNTLHPAPAEKLSFRGLCLHDHARFGQPMIKADPKTIAEMFPQLTSDQQMATKSKPIDSGRNIDIWMEMFTRYPVESRAFFNAFPKNKVSLLDYFTAAGVDFDYVPPGYTGRPKEELRSSQDDGNQTSGS</sequence>
<name>W9CE82_SCLBF</name>
<proteinExistence type="predicted"/>
<protein>
    <submittedName>
        <fullName evidence="2">Uncharacterized protein</fullName>
    </submittedName>
</protein>
<reference evidence="2 3" key="1">
    <citation type="journal article" date="2014" name="Genome Announc.">
        <title>Draft genome sequence of Sclerotinia borealis, a psychrophilic plant pathogenic fungus.</title>
        <authorList>
            <person name="Mardanov A.V."/>
            <person name="Beletsky A.V."/>
            <person name="Kadnikov V.V."/>
            <person name="Ignatov A.N."/>
            <person name="Ravin N.V."/>
        </authorList>
    </citation>
    <scope>NUCLEOTIDE SEQUENCE [LARGE SCALE GENOMIC DNA]</scope>
    <source>
        <strain evidence="3">F-4157</strain>
    </source>
</reference>
<evidence type="ECO:0000313" key="3">
    <source>
        <dbReference type="Proteomes" id="UP000019487"/>
    </source>
</evidence>
<gene>
    <name evidence="2" type="ORF">SBOR_6486</name>
</gene>
<dbReference type="HOGENOM" id="CLU_1246008_0_0_1"/>
<comment type="caution">
    <text evidence="2">The sequence shown here is derived from an EMBL/GenBank/DDBJ whole genome shotgun (WGS) entry which is preliminary data.</text>
</comment>
<feature type="compositionally biased region" description="Basic and acidic residues" evidence="1">
    <location>
        <begin position="204"/>
        <end position="213"/>
    </location>
</feature>
<feature type="region of interest" description="Disordered" evidence="1">
    <location>
        <begin position="203"/>
        <end position="222"/>
    </location>
</feature>
<dbReference type="Proteomes" id="UP000019487">
    <property type="component" value="Unassembled WGS sequence"/>
</dbReference>
<accession>W9CE82</accession>